<dbReference type="Gene3D" id="1.10.8.60">
    <property type="match status" value="1"/>
</dbReference>
<protein>
    <submittedName>
        <fullName evidence="6">P-loop containing nucleoside triphosphate hydrolase protein</fullName>
    </submittedName>
</protein>
<dbReference type="GO" id="GO:0016887">
    <property type="term" value="F:ATP hydrolysis activity"/>
    <property type="evidence" value="ECO:0007669"/>
    <property type="project" value="InterPro"/>
</dbReference>
<dbReference type="InterPro" id="IPR041627">
    <property type="entry name" value="AAA_lid_6"/>
</dbReference>
<evidence type="ECO:0000313" key="6">
    <source>
        <dbReference type="EMBL" id="KAK4447089.1"/>
    </source>
</evidence>
<evidence type="ECO:0000313" key="7">
    <source>
        <dbReference type="Proteomes" id="UP001321760"/>
    </source>
</evidence>
<reference evidence="6" key="1">
    <citation type="journal article" date="2023" name="Mol. Phylogenet. Evol.">
        <title>Genome-scale phylogeny and comparative genomics of the fungal order Sordariales.</title>
        <authorList>
            <person name="Hensen N."/>
            <person name="Bonometti L."/>
            <person name="Westerberg I."/>
            <person name="Brannstrom I.O."/>
            <person name="Guillou S."/>
            <person name="Cros-Aarteil S."/>
            <person name="Calhoun S."/>
            <person name="Haridas S."/>
            <person name="Kuo A."/>
            <person name="Mondo S."/>
            <person name="Pangilinan J."/>
            <person name="Riley R."/>
            <person name="LaButti K."/>
            <person name="Andreopoulos B."/>
            <person name="Lipzen A."/>
            <person name="Chen C."/>
            <person name="Yan M."/>
            <person name="Daum C."/>
            <person name="Ng V."/>
            <person name="Clum A."/>
            <person name="Steindorff A."/>
            <person name="Ohm R.A."/>
            <person name="Martin F."/>
            <person name="Silar P."/>
            <person name="Natvig D.O."/>
            <person name="Lalanne C."/>
            <person name="Gautier V."/>
            <person name="Ament-Velasquez S.L."/>
            <person name="Kruys A."/>
            <person name="Hutchinson M.I."/>
            <person name="Powell A.J."/>
            <person name="Barry K."/>
            <person name="Miller A.N."/>
            <person name="Grigoriev I.V."/>
            <person name="Debuchy R."/>
            <person name="Gladieux P."/>
            <person name="Hiltunen Thoren M."/>
            <person name="Johannesson H."/>
        </authorList>
    </citation>
    <scope>NUCLEOTIDE SEQUENCE</scope>
    <source>
        <strain evidence="6">PSN243</strain>
    </source>
</reference>
<evidence type="ECO:0000256" key="2">
    <source>
        <dbReference type="ARBA" id="ARBA00022741"/>
    </source>
</evidence>
<dbReference type="Gene3D" id="3.40.50.300">
    <property type="entry name" value="P-loop containing nucleotide triphosphate hydrolases"/>
    <property type="match status" value="3"/>
</dbReference>
<accession>A0AAV9GG29</accession>
<keyword evidence="3" id="KW-0067">ATP-binding</keyword>
<dbReference type="SUPFAM" id="SSF52540">
    <property type="entry name" value="P-loop containing nucleoside triphosphate hydrolases"/>
    <property type="match status" value="2"/>
</dbReference>
<feature type="domain" description="AAA+ ATPase" evidence="5">
    <location>
        <begin position="867"/>
        <end position="998"/>
    </location>
</feature>
<keyword evidence="2" id="KW-0547">Nucleotide-binding</keyword>
<dbReference type="PANTHER" id="PTHR43392">
    <property type="entry name" value="AAA-TYPE ATPASE FAMILY PROTEIN / ANKYRIN REPEAT FAMILY PROTEIN"/>
    <property type="match status" value="1"/>
</dbReference>
<evidence type="ECO:0000256" key="1">
    <source>
        <dbReference type="ARBA" id="ARBA00010378"/>
    </source>
</evidence>
<feature type="domain" description="AAA+ ATPase" evidence="5">
    <location>
        <begin position="580"/>
        <end position="723"/>
    </location>
</feature>
<reference evidence="6" key="2">
    <citation type="submission" date="2023-05" db="EMBL/GenBank/DDBJ databases">
        <authorList>
            <consortium name="Lawrence Berkeley National Laboratory"/>
            <person name="Steindorff A."/>
            <person name="Hensen N."/>
            <person name="Bonometti L."/>
            <person name="Westerberg I."/>
            <person name="Brannstrom I.O."/>
            <person name="Guillou S."/>
            <person name="Cros-Aarteil S."/>
            <person name="Calhoun S."/>
            <person name="Haridas S."/>
            <person name="Kuo A."/>
            <person name="Mondo S."/>
            <person name="Pangilinan J."/>
            <person name="Riley R."/>
            <person name="Labutti K."/>
            <person name="Andreopoulos B."/>
            <person name="Lipzen A."/>
            <person name="Chen C."/>
            <person name="Yanf M."/>
            <person name="Daum C."/>
            <person name="Ng V."/>
            <person name="Clum A."/>
            <person name="Ohm R."/>
            <person name="Martin F."/>
            <person name="Silar P."/>
            <person name="Natvig D."/>
            <person name="Lalanne C."/>
            <person name="Gautier V."/>
            <person name="Ament-Velasquez S.L."/>
            <person name="Kruys A."/>
            <person name="Hutchinson M.I."/>
            <person name="Powell A.J."/>
            <person name="Barry K."/>
            <person name="Miller A.N."/>
            <person name="Grigoriev I.V."/>
            <person name="Debuchy R."/>
            <person name="Gladieux P."/>
            <person name="Thoren M.H."/>
            <person name="Johannesson H."/>
        </authorList>
    </citation>
    <scope>NUCLEOTIDE SEQUENCE</scope>
    <source>
        <strain evidence="6">PSN243</strain>
    </source>
</reference>
<feature type="region of interest" description="Disordered" evidence="4">
    <location>
        <begin position="154"/>
        <end position="259"/>
    </location>
</feature>
<dbReference type="PANTHER" id="PTHR43392:SF2">
    <property type="entry name" value="AAA-TYPE ATPASE FAMILY PROTEIN _ ANKYRIN REPEAT FAMILY PROTEIN"/>
    <property type="match status" value="1"/>
</dbReference>
<keyword evidence="6" id="KW-0378">Hydrolase</keyword>
<dbReference type="Pfam" id="PF00004">
    <property type="entry name" value="AAA"/>
    <property type="match status" value="2"/>
</dbReference>
<gene>
    <name evidence="6" type="ORF">QBC34DRAFT_427639</name>
</gene>
<dbReference type="FunFam" id="3.40.50.300:FF:000216">
    <property type="entry name" value="Type VII secretion ATPase EccA"/>
    <property type="match status" value="1"/>
</dbReference>
<dbReference type="PRINTS" id="PR00819">
    <property type="entry name" value="CBXCFQXSUPER"/>
</dbReference>
<feature type="compositionally biased region" description="Acidic residues" evidence="4">
    <location>
        <begin position="193"/>
        <end position="213"/>
    </location>
</feature>
<proteinExistence type="inferred from homology"/>
<dbReference type="EMBL" id="MU865952">
    <property type="protein sequence ID" value="KAK4447089.1"/>
    <property type="molecule type" value="Genomic_DNA"/>
</dbReference>
<dbReference type="InterPro" id="IPR050773">
    <property type="entry name" value="CbxX/CfxQ_RuBisCO_ESX"/>
</dbReference>
<dbReference type="InterPro" id="IPR000641">
    <property type="entry name" value="CbxX/CfxQ"/>
</dbReference>
<evidence type="ECO:0000259" key="5">
    <source>
        <dbReference type="SMART" id="SM00382"/>
    </source>
</evidence>
<name>A0AAV9GG29_9PEZI</name>
<feature type="compositionally biased region" description="Acidic residues" evidence="4">
    <location>
        <begin position="221"/>
        <end position="232"/>
    </location>
</feature>
<dbReference type="Pfam" id="PF17866">
    <property type="entry name" value="AAA_lid_6"/>
    <property type="match status" value="1"/>
</dbReference>
<comment type="caution">
    <text evidence="6">The sequence shown here is derived from an EMBL/GenBank/DDBJ whole genome shotgun (WGS) entry which is preliminary data.</text>
</comment>
<evidence type="ECO:0000256" key="3">
    <source>
        <dbReference type="ARBA" id="ARBA00022840"/>
    </source>
</evidence>
<dbReference type="GO" id="GO:0005524">
    <property type="term" value="F:ATP binding"/>
    <property type="evidence" value="ECO:0007669"/>
    <property type="project" value="UniProtKB-KW"/>
</dbReference>
<keyword evidence="7" id="KW-1185">Reference proteome</keyword>
<dbReference type="AlphaFoldDB" id="A0AAV9GG29"/>
<dbReference type="Proteomes" id="UP001321760">
    <property type="component" value="Unassembled WGS sequence"/>
</dbReference>
<dbReference type="InterPro" id="IPR027417">
    <property type="entry name" value="P-loop_NTPase"/>
</dbReference>
<evidence type="ECO:0000256" key="4">
    <source>
        <dbReference type="SAM" id="MobiDB-lite"/>
    </source>
</evidence>
<organism evidence="6 7">
    <name type="scientific">Podospora aff. communis PSN243</name>
    <dbReference type="NCBI Taxonomy" id="3040156"/>
    <lineage>
        <taxon>Eukaryota</taxon>
        <taxon>Fungi</taxon>
        <taxon>Dikarya</taxon>
        <taxon>Ascomycota</taxon>
        <taxon>Pezizomycotina</taxon>
        <taxon>Sordariomycetes</taxon>
        <taxon>Sordariomycetidae</taxon>
        <taxon>Sordariales</taxon>
        <taxon>Podosporaceae</taxon>
        <taxon>Podospora</taxon>
    </lineage>
</organism>
<sequence>MAGKRLAVSKHNPMIQPPTAWPPCGDFPDRYSSWDRGRQEQTSLEAVGQRCAKENIPPQCCLVIALQAFPKGGFIVQELSVTVHLAPFSHGWRFDLRRRFHHPTFPPYEWVELYVFNCQLFSIYQAQSASFGQAAVKRITLFDYWPRINKNSAATQSEAEAGTGDDLEHDWVVSPSDQATTDDGSTREPAPAADDEDSEAECTADEEDSDEGGDANHDQPDEHDDDAGDDDGWGGPCDYYFPQPGTQRQMQQHLDLDDSQRHTAEYRYLKRREKRGNDNAGLDMLMALTGIEHVKHLFLDLMDKIDITKVRKGRARRAEFNIAITGNPGTGKTTTLKIYKTLMAQSGIWEATEYGLASLDNNFHPPRDDDPGQCVRIEQMEEMGDEALPRFYSIVCRNPIYNMFHVSGKPGELHKFIDSRPEGNRIHHANVTVHGGEDNPGYKVLLRRLSNARDKGDGFGNVHTVQQEFEAVLARQAIRLRLEGAMDADVYNASCPKRKPLAEAEADKDTQGVPLPETILQTEDFIGPEPVDIRPASKAWAQISGMVGMEEVKKALDQLLDLAKTNYRREIAGLKPIAMTLNRVFIGPPGTGKTTAARLYAQLIAEAGLLSSDGVVYTTPDDYIGCWLGESEVKTHNILSSSQGKVLIVDDAHSFWQGERSGTPGGCVDSYRLGVVDTFVSLIHNKPGEDRCVILLGYPDEMEDMFRNVNPGLRRRFPLESAFRFDNYSDAHLLEILQQKMANESFTADKAAMGVAAEVLRRLRDRPNFGNGGDVENLLSEAKCNARTRMQKAANSSSSSNMAGDAVVSLTREDFDPEWDRGATATIKCRKLFEGLVGFDTIINRFVGYQRLAQNLRRRGKDPRQTIPFSFIFKGPPGTGKTHTARILGQVFFDMGFLSTAEVIECSASDLIGQYLGSTGPKVLFVDEAYRLLGDERGERSYEAQAVGEIVNCMTRTQHLNKMVVVLAGYDHDMDQLMKCNSGLRSRFTTDIHFAPMSADASWDLLVQLLLEMDDIVLSDAPTVDGDAQKRKFLGLFRQLTCTPGWANARDLQNLAKRMLELVYSGDIGDVEDEGVQLFISAKDIVGAVDEMLRDRDIG</sequence>
<dbReference type="InterPro" id="IPR003593">
    <property type="entry name" value="AAA+_ATPase"/>
</dbReference>
<dbReference type="CDD" id="cd00009">
    <property type="entry name" value="AAA"/>
    <property type="match status" value="1"/>
</dbReference>
<dbReference type="InterPro" id="IPR003959">
    <property type="entry name" value="ATPase_AAA_core"/>
</dbReference>
<dbReference type="SMART" id="SM00382">
    <property type="entry name" value="AAA"/>
    <property type="match status" value="2"/>
</dbReference>
<comment type="similarity">
    <text evidence="1">Belongs to the CbxX/CfxQ family.</text>
</comment>